<dbReference type="EMBL" id="VSRR010103811">
    <property type="protein sequence ID" value="MPC95864.1"/>
    <property type="molecule type" value="Genomic_DNA"/>
</dbReference>
<gene>
    <name evidence="2" type="ORF">E2C01_091093</name>
</gene>
<protein>
    <submittedName>
        <fullName evidence="2">Uncharacterized protein</fullName>
    </submittedName>
</protein>
<reference evidence="2 3" key="1">
    <citation type="submission" date="2019-05" db="EMBL/GenBank/DDBJ databases">
        <title>Another draft genome of Portunus trituberculatus and its Hox gene families provides insights of decapod evolution.</title>
        <authorList>
            <person name="Jeong J.-H."/>
            <person name="Song I."/>
            <person name="Kim S."/>
            <person name="Choi T."/>
            <person name="Kim D."/>
            <person name="Ryu S."/>
            <person name="Kim W."/>
        </authorList>
    </citation>
    <scope>NUCLEOTIDE SEQUENCE [LARGE SCALE GENOMIC DNA]</scope>
    <source>
        <tissue evidence="2">Muscle</tissue>
    </source>
</reference>
<evidence type="ECO:0000313" key="2">
    <source>
        <dbReference type="EMBL" id="MPC95864.1"/>
    </source>
</evidence>
<comment type="caution">
    <text evidence="2">The sequence shown here is derived from an EMBL/GenBank/DDBJ whole genome shotgun (WGS) entry which is preliminary data.</text>
</comment>
<evidence type="ECO:0000313" key="3">
    <source>
        <dbReference type="Proteomes" id="UP000324222"/>
    </source>
</evidence>
<feature type="region of interest" description="Disordered" evidence="1">
    <location>
        <begin position="39"/>
        <end position="58"/>
    </location>
</feature>
<keyword evidence="3" id="KW-1185">Reference proteome</keyword>
<evidence type="ECO:0000256" key="1">
    <source>
        <dbReference type="SAM" id="MobiDB-lite"/>
    </source>
</evidence>
<dbReference type="Proteomes" id="UP000324222">
    <property type="component" value="Unassembled WGS sequence"/>
</dbReference>
<accession>A0A5B7JU54</accession>
<dbReference type="AlphaFoldDB" id="A0A5B7JU54"/>
<feature type="compositionally biased region" description="Polar residues" evidence="1">
    <location>
        <begin position="39"/>
        <end position="48"/>
    </location>
</feature>
<organism evidence="2 3">
    <name type="scientific">Portunus trituberculatus</name>
    <name type="common">Swimming crab</name>
    <name type="synonym">Neptunus trituberculatus</name>
    <dbReference type="NCBI Taxonomy" id="210409"/>
    <lineage>
        <taxon>Eukaryota</taxon>
        <taxon>Metazoa</taxon>
        <taxon>Ecdysozoa</taxon>
        <taxon>Arthropoda</taxon>
        <taxon>Crustacea</taxon>
        <taxon>Multicrustacea</taxon>
        <taxon>Malacostraca</taxon>
        <taxon>Eumalacostraca</taxon>
        <taxon>Eucarida</taxon>
        <taxon>Decapoda</taxon>
        <taxon>Pleocyemata</taxon>
        <taxon>Brachyura</taxon>
        <taxon>Eubrachyura</taxon>
        <taxon>Portunoidea</taxon>
        <taxon>Portunidae</taxon>
        <taxon>Portuninae</taxon>
        <taxon>Portunus</taxon>
    </lineage>
</organism>
<proteinExistence type="predicted"/>
<sequence>MDAKIQSLQATVQYVTKSLDFTQKEVDDLKQEDLNQVSTLESGTSATAPTPRGGGIAVGDVTRVETAGVWRSSVRKDLMTVSSPGAAGNAGSRVADAVPTTSRTGESTPHASTPQSSSRASSRTCKKT</sequence>
<name>A0A5B7JU54_PORTR</name>
<feature type="compositionally biased region" description="Low complexity" evidence="1">
    <location>
        <begin position="111"/>
        <end position="128"/>
    </location>
</feature>
<feature type="compositionally biased region" description="Polar residues" evidence="1">
    <location>
        <begin position="99"/>
        <end position="110"/>
    </location>
</feature>
<feature type="region of interest" description="Disordered" evidence="1">
    <location>
        <begin position="81"/>
        <end position="128"/>
    </location>
</feature>